<dbReference type="Proteomes" id="UP000268313">
    <property type="component" value="Unassembled WGS sequence"/>
</dbReference>
<dbReference type="OrthoDB" id="3637015at2"/>
<sequence length="198" mass="20994">MLRRFVSYAVPAAALLLGACGGPEVLDAPESPAEPSVATTEQGLSTITINDFPLSFYVPPKTGGDADFAGHGPLMQMNFELEVRSGNQLWVGMFIWGTEVGGTTKVQGGQWYHIATTATPIVSVTPSPCPIADYGVFGPEFNFEYTDTGHSQDAWGFPQLPSNTRIVQTLTCVGDTSGDEAGTKTGCSAILHDLTLTF</sequence>
<feature type="signal peptide" evidence="1">
    <location>
        <begin position="1"/>
        <end position="21"/>
    </location>
</feature>
<evidence type="ECO:0008006" key="4">
    <source>
        <dbReference type="Google" id="ProtNLM"/>
    </source>
</evidence>
<accession>A0A3A8KKB1</accession>
<proteinExistence type="predicted"/>
<evidence type="ECO:0000256" key="1">
    <source>
        <dbReference type="SAM" id="SignalP"/>
    </source>
</evidence>
<protein>
    <recommendedName>
        <fullName evidence="4">Lipoprotein</fullName>
    </recommendedName>
</protein>
<evidence type="ECO:0000313" key="2">
    <source>
        <dbReference type="EMBL" id="RKH07837.1"/>
    </source>
</evidence>
<dbReference type="RefSeq" id="WP_120600426.1">
    <property type="nucleotide sequence ID" value="NZ_JABFJX010000023.1"/>
</dbReference>
<keyword evidence="3" id="KW-1185">Reference proteome</keyword>
<comment type="caution">
    <text evidence="2">The sequence shown here is derived from an EMBL/GenBank/DDBJ whole genome shotgun (WGS) entry which is preliminary data.</text>
</comment>
<gene>
    <name evidence="2" type="ORF">D7X32_00055</name>
</gene>
<keyword evidence="1" id="KW-0732">Signal</keyword>
<name>A0A3A8KKB1_9BACT</name>
<dbReference type="AlphaFoldDB" id="A0A3A8KKB1"/>
<evidence type="ECO:0000313" key="3">
    <source>
        <dbReference type="Proteomes" id="UP000268313"/>
    </source>
</evidence>
<dbReference type="PROSITE" id="PS51257">
    <property type="entry name" value="PROKAR_LIPOPROTEIN"/>
    <property type="match status" value="1"/>
</dbReference>
<dbReference type="EMBL" id="RAWE01000001">
    <property type="protein sequence ID" value="RKH07837.1"/>
    <property type="molecule type" value="Genomic_DNA"/>
</dbReference>
<reference evidence="3" key="1">
    <citation type="submission" date="2018-09" db="EMBL/GenBank/DDBJ databases">
        <authorList>
            <person name="Livingstone P.G."/>
            <person name="Whitworth D.E."/>
        </authorList>
    </citation>
    <scope>NUCLEOTIDE SEQUENCE [LARGE SCALE GENOMIC DNA]</scope>
    <source>
        <strain evidence="3">CA043D</strain>
    </source>
</reference>
<organism evidence="2 3">
    <name type="scientific">Corallococcus carmarthensis</name>
    <dbReference type="NCBI Taxonomy" id="2316728"/>
    <lineage>
        <taxon>Bacteria</taxon>
        <taxon>Pseudomonadati</taxon>
        <taxon>Myxococcota</taxon>
        <taxon>Myxococcia</taxon>
        <taxon>Myxococcales</taxon>
        <taxon>Cystobacterineae</taxon>
        <taxon>Myxococcaceae</taxon>
        <taxon>Corallococcus</taxon>
    </lineage>
</organism>
<feature type="chain" id="PRO_5017335066" description="Lipoprotein" evidence="1">
    <location>
        <begin position="22"/>
        <end position="198"/>
    </location>
</feature>